<proteinExistence type="predicted"/>
<comment type="caution">
    <text evidence="2">The sequence shown here is derived from an EMBL/GenBank/DDBJ whole genome shotgun (WGS) entry which is preliminary data.</text>
</comment>
<protein>
    <submittedName>
        <fullName evidence="2">Uncharacterized protein</fullName>
    </submittedName>
</protein>
<accession>A0A9W8EEE1</accession>
<evidence type="ECO:0000313" key="3">
    <source>
        <dbReference type="Proteomes" id="UP001150907"/>
    </source>
</evidence>
<feature type="coiled-coil region" evidence="1">
    <location>
        <begin position="8"/>
        <end position="55"/>
    </location>
</feature>
<dbReference type="OrthoDB" id="5580120at2759"/>
<dbReference type="AlphaFoldDB" id="A0A9W8EEE1"/>
<organism evidence="2 3">
    <name type="scientific">Coemansia thaxteri</name>
    <dbReference type="NCBI Taxonomy" id="2663907"/>
    <lineage>
        <taxon>Eukaryota</taxon>
        <taxon>Fungi</taxon>
        <taxon>Fungi incertae sedis</taxon>
        <taxon>Zoopagomycota</taxon>
        <taxon>Kickxellomycotina</taxon>
        <taxon>Kickxellomycetes</taxon>
        <taxon>Kickxellales</taxon>
        <taxon>Kickxellaceae</taxon>
        <taxon>Coemansia</taxon>
    </lineage>
</organism>
<keyword evidence="1" id="KW-0175">Coiled coil</keyword>
<gene>
    <name evidence="2" type="ORF">H4R26_003671</name>
</gene>
<sequence>MTYTQWLMIEARSKIEFEENKAAASEELERLVREAEQAKRALAEEERKLKLMREYCALTTWMSANREALADMGAQIARVSEPYTKFSQSLAETTRAMPISGVYYSDGEALVDDMQKFADAVSSSFPATESNVKDLYGMASRLSRLYKALGQERELLSECDRLKQSLEHAAVLAVSSKLGSLK</sequence>
<dbReference type="EMBL" id="JANBQF010000314">
    <property type="protein sequence ID" value="KAJ2002308.1"/>
    <property type="molecule type" value="Genomic_DNA"/>
</dbReference>
<reference evidence="2" key="1">
    <citation type="submission" date="2022-07" db="EMBL/GenBank/DDBJ databases">
        <title>Phylogenomic reconstructions and comparative analyses of Kickxellomycotina fungi.</title>
        <authorList>
            <person name="Reynolds N.K."/>
            <person name="Stajich J.E."/>
            <person name="Barry K."/>
            <person name="Grigoriev I.V."/>
            <person name="Crous P."/>
            <person name="Smith M.E."/>
        </authorList>
    </citation>
    <scope>NUCLEOTIDE SEQUENCE</scope>
    <source>
        <strain evidence="2">IMI 214461</strain>
    </source>
</reference>
<evidence type="ECO:0000256" key="1">
    <source>
        <dbReference type="SAM" id="Coils"/>
    </source>
</evidence>
<keyword evidence="3" id="KW-1185">Reference proteome</keyword>
<dbReference type="Proteomes" id="UP001150907">
    <property type="component" value="Unassembled WGS sequence"/>
</dbReference>
<name>A0A9W8EEE1_9FUNG</name>
<evidence type="ECO:0000313" key="2">
    <source>
        <dbReference type="EMBL" id="KAJ2002308.1"/>
    </source>
</evidence>